<dbReference type="Proteomes" id="UP001153292">
    <property type="component" value="Chromosome 28"/>
</dbReference>
<feature type="region of interest" description="Disordered" evidence="1">
    <location>
        <begin position="26"/>
        <end position="113"/>
    </location>
</feature>
<sequence length="370" mass="41339">MSRSSSGSWSEAAPLGDIIDLDRFMRTAKPSQNRDAHRGLVVDAGERSRKLASSSSTTEERTRTQRDKRFSHDSGLSDGSYAPRRHRQHRRVSAENAGKQRNDVQPKGSAGSLRAFRTNCERTLREQQQQIARVAQLCERLTDRRQTTDSSDMSSTSQSTRDPRRKDKHRTDECKTYKIIMNKLDELNRLFAARARSPPPQQRRLRRPDPETPPSDSVSVSDKLVATEPMPSCSPRNTHTSTVACDRARRLSALRAVAAGPALDIAPAGKSRAECPNVHTESVVKRESSDASSSSCCDPHHGFDLDNPVHLYAQAKRLQALHATTTHRRTRSVESPRGSTLCALCRGYFRSLRQYLTAQLLCCPAESCVY</sequence>
<feature type="compositionally biased region" description="Basic and acidic residues" evidence="1">
    <location>
        <begin position="32"/>
        <end position="49"/>
    </location>
</feature>
<evidence type="ECO:0000313" key="3">
    <source>
        <dbReference type="Proteomes" id="UP001153292"/>
    </source>
</evidence>
<protein>
    <submittedName>
        <fullName evidence="2">Uncharacterized protein</fullName>
    </submittedName>
</protein>
<evidence type="ECO:0000313" key="2">
    <source>
        <dbReference type="EMBL" id="CAH0688507.1"/>
    </source>
</evidence>
<reference evidence="2" key="1">
    <citation type="submission" date="2021-12" db="EMBL/GenBank/DDBJ databases">
        <authorList>
            <person name="King R."/>
        </authorList>
    </citation>
    <scope>NUCLEOTIDE SEQUENCE</scope>
</reference>
<name>A0ABN8EGI0_CHISP</name>
<feature type="compositionally biased region" description="Basic and acidic residues" evidence="1">
    <location>
        <begin position="161"/>
        <end position="174"/>
    </location>
</feature>
<evidence type="ECO:0000256" key="1">
    <source>
        <dbReference type="SAM" id="MobiDB-lite"/>
    </source>
</evidence>
<keyword evidence="3" id="KW-1185">Reference proteome</keyword>
<feature type="region of interest" description="Disordered" evidence="1">
    <location>
        <begin position="193"/>
        <end position="222"/>
    </location>
</feature>
<proteinExistence type="predicted"/>
<feature type="region of interest" description="Disordered" evidence="1">
    <location>
        <begin position="142"/>
        <end position="174"/>
    </location>
</feature>
<gene>
    <name evidence="2" type="ORF">CHILSU_LOCUS7610</name>
</gene>
<organism evidence="2 3">
    <name type="scientific">Chilo suppressalis</name>
    <name type="common">Asiatic rice borer moth</name>
    <dbReference type="NCBI Taxonomy" id="168631"/>
    <lineage>
        <taxon>Eukaryota</taxon>
        <taxon>Metazoa</taxon>
        <taxon>Ecdysozoa</taxon>
        <taxon>Arthropoda</taxon>
        <taxon>Hexapoda</taxon>
        <taxon>Insecta</taxon>
        <taxon>Pterygota</taxon>
        <taxon>Neoptera</taxon>
        <taxon>Endopterygota</taxon>
        <taxon>Lepidoptera</taxon>
        <taxon>Glossata</taxon>
        <taxon>Ditrysia</taxon>
        <taxon>Pyraloidea</taxon>
        <taxon>Crambidae</taxon>
        <taxon>Crambinae</taxon>
        <taxon>Chilo</taxon>
    </lineage>
</organism>
<accession>A0ABN8EGI0</accession>
<feature type="compositionally biased region" description="Basic and acidic residues" evidence="1">
    <location>
        <begin position="58"/>
        <end position="72"/>
    </location>
</feature>
<feature type="compositionally biased region" description="Low complexity" evidence="1">
    <location>
        <begin position="148"/>
        <end position="160"/>
    </location>
</feature>
<dbReference type="EMBL" id="OU963921">
    <property type="protein sequence ID" value="CAH0688507.1"/>
    <property type="molecule type" value="Genomic_DNA"/>
</dbReference>